<evidence type="ECO:0000259" key="8">
    <source>
        <dbReference type="Pfam" id="PF14629"/>
    </source>
</evidence>
<feature type="compositionally biased region" description="Low complexity" evidence="6">
    <location>
        <begin position="48"/>
        <end position="77"/>
    </location>
</feature>
<dbReference type="GO" id="GO:0003688">
    <property type="term" value="F:DNA replication origin binding"/>
    <property type="evidence" value="ECO:0007669"/>
    <property type="project" value="TreeGrafter"/>
</dbReference>
<dbReference type="AlphaFoldDB" id="A0A194SA97"/>
<dbReference type="PANTHER" id="PTHR12087:SF0">
    <property type="entry name" value="ORIGIN RECOGNITION COMPLEX SUBUNIT 4"/>
    <property type="match status" value="1"/>
</dbReference>
<feature type="domain" description="Origin recognition complex subunit 4 C-terminal" evidence="8">
    <location>
        <begin position="723"/>
        <end position="928"/>
    </location>
</feature>
<dbReference type="GO" id="GO:0006270">
    <property type="term" value="P:DNA replication initiation"/>
    <property type="evidence" value="ECO:0007669"/>
    <property type="project" value="TreeGrafter"/>
</dbReference>
<keyword evidence="3" id="KW-0235">DNA replication</keyword>
<feature type="region of interest" description="Disordered" evidence="6">
    <location>
        <begin position="1"/>
        <end position="317"/>
    </location>
</feature>
<feature type="region of interest" description="Disordered" evidence="6">
    <location>
        <begin position="344"/>
        <end position="393"/>
    </location>
</feature>
<comment type="subcellular location">
    <subcellularLocation>
        <location evidence="1">Nucleus</location>
    </subcellularLocation>
</comment>
<organism evidence="9 10">
    <name type="scientific">Rhodotorula graminis (strain WP1)</name>
    <dbReference type="NCBI Taxonomy" id="578459"/>
    <lineage>
        <taxon>Eukaryota</taxon>
        <taxon>Fungi</taxon>
        <taxon>Dikarya</taxon>
        <taxon>Basidiomycota</taxon>
        <taxon>Pucciniomycotina</taxon>
        <taxon>Microbotryomycetes</taxon>
        <taxon>Sporidiobolales</taxon>
        <taxon>Sporidiobolaceae</taxon>
        <taxon>Rhodotorula</taxon>
    </lineage>
</organism>
<evidence type="ECO:0000259" key="7">
    <source>
        <dbReference type="Pfam" id="PF13191"/>
    </source>
</evidence>
<evidence type="ECO:0000313" key="9">
    <source>
        <dbReference type="EMBL" id="KPV77532.1"/>
    </source>
</evidence>
<feature type="domain" description="Orc1-like AAA ATPase" evidence="7">
    <location>
        <begin position="500"/>
        <end position="653"/>
    </location>
</feature>
<gene>
    <name evidence="9" type="ORF">RHOBADRAFT_51377</name>
</gene>
<dbReference type="OrthoDB" id="343623at2759"/>
<sequence length="959" mass="103330">MSIVASLQGRQSAKPQGFLITPCDPEASPRKTAPRPPASPDKSAPLVTSPSPCTASRAPPPAAAARMPTPAATPTKRTPARKADTPSTTPVRSTRSSGKPDHYKPLEGAPTDTPSRRKPAGSPSKRQRVVDTDTDSDDELMIKPRTPVKRTPTKRAASSTKASAAKPPKVQLPSPAPEPEHVIADSEEGEDTTQAAVERAVPNDPQDEHVPAALSPPPRERAQRIAVLPLPSSSAPVTDTPSKARPTAAPRTVTPLKKRTRRAAAESDADEDVFGPVASTSTPTKSAARTPATTPRRSPSKTVTPSRSSSRIQRLPASVAEIANAPANLRSRLVGFHMEDDGYGAEVLRSQADERDSDEEEDEDEEAAERAVEEDEVEAARRRAEKGKGRALMMEEDELENHDMLGAGEQDDDDLTLPEPPSHFHQAAQATPSFLPANDSSYVSSPLATHLASTLALLTGARLPRPFLAPDAVSTLPPRDIGLLGLPYLEGGFDEWERPLRSALDECVTKGMGNAVMLLGPRGVGKTMLVERTLALLSHVHGADSFVTVRLSGLVHTTDRLALRSIAVQLQEQGFGTAGLFADEGDYSSNSATMSTLLRLFEPSSASTASSTGAKASSSSSSSKPLVLIVDEFDLFAAHPRQSFLYCLLDIVQGNRRSGGFAVVGVSARVDCLSLLEKRVRSRCQSHVLQVVPRSSFEALCAMAARMLKADVRAWELVRGEEGAAWARGWNGEVERFLKEKKVVEYLNRLWSIHGNVPTELRSALSHLCYRLDSHSRLYGVGQSVPRLSFDMLKPPPRTNEKARDDVLKHLSIPQLTALISAKHLSTSTLDRQAGFNFEMVYDGYLSHVRRVAASTATGSGGGNLRALSKPALREAFDALRARELVLPRASSGSGGGALTAGTGLPVSVPGVAYRAPTQRDPWRMYRLTTWAKDVDREVEARGAECPLALRRWCKNWLD</sequence>
<feature type="compositionally biased region" description="Polar residues" evidence="6">
    <location>
        <begin position="231"/>
        <end position="241"/>
    </location>
</feature>
<dbReference type="InterPro" id="IPR041664">
    <property type="entry name" value="AAA_16"/>
</dbReference>
<dbReference type="Pfam" id="PF14629">
    <property type="entry name" value="ORC4_C"/>
    <property type="match status" value="1"/>
</dbReference>
<evidence type="ECO:0000256" key="5">
    <source>
        <dbReference type="ARBA" id="ARBA00023242"/>
    </source>
</evidence>
<keyword evidence="5" id="KW-0539">Nucleus</keyword>
<reference evidence="9 10" key="1">
    <citation type="journal article" date="2015" name="Front. Microbiol.">
        <title>Genome sequence of the plant growth promoting endophytic yeast Rhodotorula graminis WP1.</title>
        <authorList>
            <person name="Firrincieli A."/>
            <person name="Otillar R."/>
            <person name="Salamov A."/>
            <person name="Schmutz J."/>
            <person name="Khan Z."/>
            <person name="Redman R.S."/>
            <person name="Fleck N.D."/>
            <person name="Lindquist E."/>
            <person name="Grigoriev I.V."/>
            <person name="Doty S.L."/>
        </authorList>
    </citation>
    <scope>NUCLEOTIDE SEQUENCE [LARGE SCALE GENOMIC DNA]</scope>
    <source>
        <strain evidence="9 10">WP1</strain>
    </source>
</reference>
<dbReference type="InterPro" id="IPR032705">
    <property type="entry name" value="ORC4_C"/>
</dbReference>
<dbReference type="InterPro" id="IPR016527">
    <property type="entry name" value="ORC4"/>
</dbReference>
<comment type="similarity">
    <text evidence="2">Belongs to the ORC4 family.</text>
</comment>
<dbReference type="OMA" id="NMAYDEY"/>
<accession>A0A194SA97</accession>
<feature type="compositionally biased region" description="Low complexity" evidence="6">
    <location>
        <begin position="85"/>
        <end position="97"/>
    </location>
</feature>
<feature type="compositionally biased region" description="Basic and acidic residues" evidence="6">
    <location>
        <begin position="378"/>
        <end position="388"/>
    </location>
</feature>
<dbReference type="PRINTS" id="PR01217">
    <property type="entry name" value="PRICHEXTENSN"/>
</dbReference>
<evidence type="ECO:0000256" key="1">
    <source>
        <dbReference type="ARBA" id="ARBA00004123"/>
    </source>
</evidence>
<dbReference type="InterPro" id="IPR027417">
    <property type="entry name" value="P-loop_NTPase"/>
</dbReference>
<keyword evidence="4" id="KW-0238">DNA-binding</keyword>
<dbReference type="STRING" id="578459.A0A194SA97"/>
<feature type="compositionally biased region" description="Low complexity" evidence="6">
    <location>
        <begin position="154"/>
        <end position="169"/>
    </location>
</feature>
<feature type="compositionally biased region" description="Acidic residues" evidence="6">
    <location>
        <begin position="355"/>
        <end position="377"/>
    </location>
</feature>
<proteinExistence type="inferred from homology"/>
<dbReference type="SUPFAM" id="SSF52540">
    <property type="entry name" value="P-loop containing nucleoside triphosphate hydrolases"/>
    <property type="match status" value="1"/>
</dbReference>
<evidence type="ECO:0000256" key="6">
    <source>
        <dbReference type="SAM" id="MobiDB-lite"/>
    </source>
</evidence>
<dbReference type="Pfam" id="PF13191">
    <property type="entry name" value="AAA_16"/>
    <property type="match status" value="1"/>
</dbReference>
<dbReference type="Proteomes" id="UP000053890">
    <property type="component" value="Unassembled WGS sequence"/>
</dbReference>
<evidence type="ECO:0000256" key="3">
    <source>
        <dbReference type="ARBA" id="ARBA00022705"/>
    </source>
</evidence>
<name>A0A194SA97_RHOGW</name>
<evidence type="ECO:0000313" key="10">
    <source>
        <dbReference type="Proteomes" id="UP000053890"/>
    </source>
</evidence>
<evidence type="ECO:0000256" key="2">
    <source>
        <dbReference type="ARBA" id="ARBA00005334"/>
    </source>
</evidence>
<protein>
    <submittedName>
        <fullName evidence="9">Uncharacterized protein</fullName>
    </submittedName>
</protein>
<feature type="compositionally biased region" description="Polar residues" evidence="6">
    <location>
        <begin position="278"/>
        <end position="312"/>
    </location>
</feature>
<keyword evidence="10" id="KW-1185">Reference proteome</keyword>
<dbReference type="Gene3D" id="3.40.50.300">
    <property type="entry name" value="P-loop containing nucleotide triphosphate hydrolases"/>
    <property type="match status" value="1"/>
</dbReference>
<dbReference type="PANTHER" id="PTHR12087">
    <property type="entry name" value="ORIGIN RECOGNITION COMPLEX SUBUNIT 4"/>
    <property type="match status" value="1"/>
</dbReference>
<dbReference type="GeneID" id="28976256"/>
<dbReference type="RefSeq" id="XP_018273581.1">
    <property type="nucleotide sequence ID" value="XM_018415808.1"/>
</dbReference>
<dbReference type="GO" id="GO:0005664">
    <property type="term" value="C:nuclear origin of replication recognition complex"/>
    <property type="evidence" value="ECO:0007669"/>
    <property type="project" value="TreeGrafter"/>
</dbReference>
<evidence type="ECO:0000256" key="4">
    <source>
        <dbReference type="ARBA" id="ARBA00023125"/>
    </source>
</evidence>
<dbReference type="EMBL" id="KQ474074">
    <property type="protein sequence ID" value="KPV77532.1"/>
    <property type="molecule type" value="Genomic_DNA"/>
</dbReference>